<dbReference type="PANTHER" id="PTHR45011">
    <property type="entry name" value="DAP3-BINDING CELL DEATH ENHANCER 1"/>
    <property type="match status" value="1"/>
</dbReference>
<evidence type="ECO:0000256" key="1">
    <source>
        <dbReference type="SAM" id="MobiDB-lite"/>
    </source>
</evidence>
<dbReference type="Gene3D" id="3.30.70.1070">
    <property type="entry name" value="Sporulation related repeat"/>
    <property type="match status" value="1"/>
</dbReference>
<dbReference type="PROSITE" id="PS51724">
    <property type="entry name" value="SPOR"/>
    <property type="match status" value="1"/>
</dbReference>
<feature type="compositionally biased region" description="Basic and acidic residues" evidence="1">
    <location>
        <begin position="196"/>
        <end position="208"/>
    </location>
</feature>
<comment type="caution">
    <text evidence="4">The sequence shown here is derived from an EMBL/GenBank/DDBJ whole genome shotgun (WGS) entry which is preliminary data.</text>
</comment>
<dbReference type="SUPFAM" id="SSF81901">
    <property type="entry name" value="HCP-like"/>
    <property type="match status" value="1"/>
</dbReference>
<name>F1Z7K7_9SPHN</name>
<reference evidence="4 5" key="1">
    <citation type="journal article" date="2012" name="J. Bacteriol.">
        <title>Draft Genome Sequence of Novosphingobium nitrogenifigens Y88T.</title>
        <authorList>
            <person name="Strabala T.J."/>
            <person name="Macdonald L."/>
            <person name="Liu V."/>
            <person name="Smit A.M."/>
        </authorList>
    </citation>
    <scope>NUCLEOTIDE SEQUENCE [LARGE SCALE GENOMIC DNA]</scope>
    <source>
        <strain evidence="4 5">DSM 19370</strain>
    </source>
</reference>
<protein>
    <submittedName>
        <fullName evidence="4">Sel1 repeat-containing protein</fullName>
    </submittedName>
</protein>
<evidence type="ECO:0000313" key="4">
    <source>
        <dbReference type="EMBL" id="EGD59398.1"/>
    </source>
</evidence>
<feature type="compositionally biased region" description="Low complexity" evidence="1">
    <location>
        <begin position="272"/>
        <end position="287"/>
    </location>
</feature>
<dbReference type="HOGENOM" id="CLU_052013_0_0_5"/>
<dbReference type="OrthoDB" id="112232at2"/>
<gene>
    <name evidence="4" type="ORF">Y88_1553</name>
</gene>
<dbReference type="SUPFAM" id="SSF110997">
    <property type="entry name" value="Sporulation related repeat"/>
    <property type="match status" value="1"/>
</dbReference>
<dbReference type="InParanoid" id="F1Z7K7"/>
<keyword evidence="2" id="KW-0732">Signal</keyword>
<feature type="region of interest" description="Disordered" evidence="1">
    <location>
        <begin position="261"/>
        <end position="299"/>
    </location>
</feature>
<dbReference type="GO" id="GO:0042834">
    <property type="term" value="F:peptidoglycan binding"/>
    <property type="evidence" value="ECO:0007669"/>
    <property type="project" value="InterPro"/>
</dbReference>
<evidence type="ECO:0000256" key="2">
    <source>
        <dbReference type="SAM" id="SignalP"/>
    </source>
</evidence>
<dbReference type="InterPro" id="IPR036680">
    <property type="entry name" value="SPOR-like_sf"/>
</dbReference>
<dbReference type="eggNOG" id="COG0790">
    <property type="taxonomic scope" value="Bacteria"/>
</dbReference>
<accession>F1Z7K7</accession>
<evidence type="ECO:0000313" key="5">
    <source>
        <dbReference type="Proteomes" id="UP000004728"/>
    </source>
</evidence>
<dbReference type="InterPro" id="IPR007730">
    <property type="entry name" value="SPOR-like_dom"/>
</dbReference>
<dbReference type="InterPro" id="IPR006597">
    <property type="entry name" value="Sel1-like"/>
</dbReference>
<dbReference type="Gene3D" id="1.25.40.10">
    <property type="entry name" value="Tetratricopeptide repeat domain"/>
    <property type="match status" value="1"/>
</dbReference>
<feature type="chain" id="PRO_5003274144" evidence="2">
    <location>
        <begin position="34"/>
        <end position="392"/>
    </location>
</feature>
<dbReference type="Proteomes" id="UP000004728">
    <property type="component" value="Unassembled WGS sequence"/>
</dbReference>
<evidence type="ECO:0000259" key="3">
    <source>
        <dbReference type="PROSITE" id="PS51724"/>
    </source>
</evidence>
<dbReference type="InterPro" id="IPR011990">
    <property type="entry name" value="TPR-like_helical_dom_sf"/>
</dbReference>
<dbReference type="Pfam" id="PF05036">
    <property type="entry name" value="SPOR"/>
    <property type="match status" value="1"/>
</dbReference>
<feature type="signal peptide" evidence="2">
    <location>
        <begin position="1"/>
        <end position="33"/>
    </location>
</feature>
<dbReference type="Pfam" id="PF08238">
    <property type="entry name" value="Sel1"/>
    <property type="match status" value="2"/>
</dbReference>
<dbReference type="PANTHER" id="PTHR45011:SF1">
    <property type="entry name" value="DAP3-BINDING CELL DEATH ENHANCER 1"/>
    <property type="match status" value="1"/>
</dbReference>
<dbReference type="InterPro" id="IPR052748">
    <property type="entry name" value="ISR_Activator"/>
</dbReference>
<proteinExistence type="predicted"/>
<dbReference type="RefSeq" id="WP_008067722.1">
    <property type="nucleotide sequence ID" value="NZ_AQWK01000013.1"/>
</dbReference>
<dbReference type="EMBL" id="AEWJ01000033">
    <property type="protein sequence ID" value="EGD59398.1"/>
    <property type="molecule type" value="Genomic_DNA"/>
</dbReference>
<keyword evidence="5" id="KW-1185">Reference proteome</keyword>
<feature type="domain" description="SPOR" evidence="3">
    <location>
        <begin position="316"/>
        <end position="392"/>
    </location>
</feature>
<sequence>MVLGDMLKLGRMTRLAISLSAGLLMIGALPAHADVKDGVDAWSRGDYDTAVAQWQGPAAKGDPDAMFNMGQAYKLGRGVPQNLAKAEDFYRRAAQKGHIRAADNYGVLLFQSHRQAEALPWLSASADRGEPRALYILGIATYNGEFVPKDPVRAYALMTRAAGTGLAPAMTSLASMNATMPLNQRQMGAALAEDMERKTTATRAREMSAADLGSKPVAPGSAGTPSTAAVSPIERAAVAAATPRPARTDGAVTAGADFANPVTLPPRPSHMPAATAKPVTTKPVTAKPTPPPSPIKQTTVKQTAIAKAAPKPTSPAKAEGTWRIQFGAFGQKANADALWAKVHARPEVAGHPRIDEGSGLSRLQAGGYSQAQAEHACTALKAAGLTCLVTAH</sequence>
<feature type="region of interest" description="Disordered" evidence="1">
    <location>
        <begin position="196"/>
        <end position="230"/>
    </location>
</feature>
<organism evidence="4 5">
    <name type="scientific">Novosphingobium nitrogenifigens DSM 19370</name>
    <dbReference type="NCBI Taxonomy" id="983920"/>
    <lineage>
        <taxon>Bacteria</taxon>
        <taxon>Pseudomonadati</taxon>
        <taxon>Pseudomonadota</taxon>
        <taxon>Alphaproteobacteria</taxon>
        <taxon>Sphingomonadales</taxon>
        <taxon>Sphingomonadaceae</taxon>
        <taxon>Novosphingobium</taxon>
    </lineage>
</organism>
<dbReference type="SMART" id="SM00671">
    <property type="entry name" value="SEL1"/>
    <property type="match status" value="2"/>
</dbReference>
<dbReference type="STRING" id="983920.Y88_1553"/>
<dbReference type="AlphaFoldDB" id="F1Z7K7"/>